<dbReference type="EMBL" id="QEKI01000002">
    <property type="protein sequence ID" value="PVY42891.1"/>
    <property type="molecule type" value="Genomic_DNA"/>
</dbReference>
<gene>
    <name evidence="2" type="ORF">C8E01_10266</name>
</gene>
<sequence length="90" mass="10819">MPVSRNRKKQNNQNNNYQPRIARPMCVHELFEMQFNNCRKCGRPRDKFEYDELPKEEQQHWDESGVQESIDFIVYCPSCEENSAILEVDH</sequence>
<evidence type="ECO:0000256" key="1">
    <source>
        <dbReference type="SAM" id="MobiDB-lite"/>
    </source>
</evidence>
<accession>A0A2U1B2Q9</accession>
<reference evidence="2 3" key="1">
    <citation type="submission" date="2018-04" db="EMBL/GenBank/DDBJ databases">
        <title>Genomic Encyclopedia of Type Strains, Phase IV (KMG-IV): sequencing the most valuable type-strain genomes for metagenomic binning, comparative biology and taxonomic classification.</title>
        <authorList>
            <person name="Goeker M."/>
        </authorList>
    </citation>
    <scope>NUCLEOTIDE SEQUENCE [LARGE SCALE GENOMIC DNA]</scope>
    <source>
        <strain evidence="2 3">DSM 100231</strain>
    </source>
</reference>
<feature type="region of interest" description="Disordered" evidence="1">
    <location>
        <begin position="1"/>
        <end position="20"/>
    </location>
</feature>
<comment type="caution">
    <text evidence="2">The sequence shown here is derived from an EMBL/GenBank/DDBJ whole genome shotgun (WGS) entry which is preliminary data.</text>
</comment>
<name>A0A2U1B2Q9_9BACT</name>
<evidence type="ECO:0000313" key="2">
    <source>
        <dbReference type="EMBL" id="PVY42891.1"/>
    </source>
</evidence>
<evidence type="ECO:0000313" key="3">
    <source>
        <dbReference type="Proteomes" id="UP000245466"/>
    </source>
</evidence>
<feature type="compositionally biased region" description="Basic residues" evidence="1">
    <location>
        <begin position="1"/>
        <end position="10"/>
    </location>
</feature>
<dbReference type="AlphaFoldDB" id="A0A2U1B2Q9"/>
<dbReference type="Proteomes" id="UP000245466">
    <property type="component" value="Unassembled WGS sequence"/>
</dbReference>
<dbReference type="OrthoDB" id="894422at2"/>
<keyword evidence="3" id="KW-1185">Reference proteome</keyword>
<protein>
    <submittedName>
        <fullName evidence="2">Uncharacterized protein</fullName>
    </submittedName>
</protein>
<proteinExistence type="predicted"/>
<organism evidence="2 3">
    <name type="scientific">Pontibacter virosus</name>
    <dbReference type="NCBI Taxonomy" id="1765052"/>
    <lineage>
        <taxon>Bacteria</taxon>
        <taxon>Pseudomonadati</taxon>
        <taxon>Bacteroidota</taxon>
        <taxon>Cytophagia</taxon>
        <taxon>Cytophagales</taxon>
        <taxon>Hymenobacteraceae</taxon>
        <taxon>Pontibacter</taxon>
    </lineage>
</organism>